<dbReference type="SUPFAM" id="SSF69572">
    <property type="entry name" value="Activating enzymes of the ubiquitin-like proteins"/>
    <property type="match status" value="1"/>
</dbReference>
<evidence type="ECO:0000259" key="4">
    <source>
        <dbReference type="PROSITE" id="PS50206"/>
    </source>
</evidence>
<dbReference type="InterPro" id="IPR000594">
    <property type="entry name" value="ThiF_NAD_FAD-bd"/>
</dbReference>
<protein>
    <submittedName>
        <fullName evidence="5">Molybdopterin-synthase adenylyltransferase MoeB</fullName>
    </submittedName>
</protein>
<gene>
    <name evidence="5" type="primary">moeB</name>
    <name evidence="5" type="ORF">GGG17_15600</name>
</gene>
<evidence type="ECO:0000256" key="3">
    <source>
        <dbReference type="ARBA" id="ARBA00022840"/>
    </source>
</evidence>
<keyword evidence="6" id="KW-1185">Reference proteome</keyword>
<dbReference type="PANTHER" id="PTHR10953">
    <property type="entry name" value="UBIQUITIN-ACTIVATING ENZYME E1"/>
    <property type="match status" value="1"/>
</dbReference>
<dbReference type="EMBL" id="WLVL01000057">
    <property type="protein sequence ID" value="MTB73358.1"/>
    <property type="molecule type" value="Genomic_DNA"/>
</dbReference>
<dbReference type="GO" id="GO:0004792">
    <property type="term" value="F:thiosulfate-cyanide sulfurtransferase activity"/>
    <property type="evidence" value="ECO:0007669"/>
    <property type="project" value="TreeGrafter"/>
</dbReference>
<dbReference type="InterPro" id="IPR036873">
    <property type="entry name" value="Rhodanese-like_dom_sf"/>
</dbReference>
<keyword evidence="5" id="KW-0548">Nucleotidyltransferase</keyword>
<evidence type="ECO:0000256" key="2">
    <source>
        <dbReference type="ARBA" id="ARBA00022741"/>
    </source>
</evidence>
<dbReference type="Gene3D" id="3.40.50.720">
    <property type="entry name" value="NAD(P)-binding Rossmann-like Domain"/>
    <property type="match status" value="1"/>
</dbReference>
<keyword evidence="1 5" id="KW-0808">Transferase</keyword>
<dbReference type="RefSeq" id="WP_154594614.1">
    <property type="nucleotide sequence ID" value="NZ_CP171001.1"/>
</dbReference>
<name>A0A6I3IGC5_9MICO</name>
<dbReference type="GO" id="GO:0016779">
    <property type="term" value="F:nucleotidyltransferase activity"/>
    <property type="evidence" value="ECO:0007669"/>
    <property type="project" value="UniProtKB-KW"/>
</dbReference>
<keyword evidence="3" id="KW-0067">ATP-binding</keyword>
<dbReference type="Pfam" id="PF00581">
    <property type="entry name" value="Rhodanese"/>
    <property type="match status" value="1"/>
</dbReference>
<evidence type="ECO:0000313" key="6">
    <source>
        <dbReference type="Proteomes" id="UP000431092"/>
    </source>
</evidence>
<dbReference type="AlphaFoldDB" id="A0A6I3IGC5"/>
<accession>A0A6I3IGC5</accession>
<feature type="domain" description="Rhodanese" evidence="4">
    <location>
        <begin position="302"/>
        <end position="392"/>
    </location>
</feature>
<dbReference type="GO" id="GO:0008641">
    <property type="term" value="F:ubiquitin-like modifier activating enzyme activity"/>
    <property type="evidence" value="ECO:0007669"/>
    <property type="project" value="InterPro"/>
</dbReference>
<dbReference type="GO" id="GO:0005829">
    <property type="term" value="C:cytosol"/>
    <property type="evidence" value="ECO:0007669"/>
    <property type="project" value="TreeGrafter"/>
</dbReference>
<dbReference type="CDD" id="cd00158">
    <property type="entry name" value="RHOD"/>
    <property type="match status" value="1"/>
</dbReference>
<reference evidence="5 6" key="1">
    <citation type="submission" date="2019-11" db="EMBL/GenBank/DDBJ databases">
        <title>Whole genome sequencing identifies a novel species of the genus Arsenicicoccus isolated from human blood.</title>
        <authorList>
            <person name="Jeong J.H."/>
            <person name="Kweon O.J."/>
            <person name="Kim H.R."/>
            <person name="Kim T.-H."/>
            <person name="Ha S.-M."/>
            <person name="Lee M.-K."/>
        </authorList>
    </citation>
    <scope>NUCLEOTIDE SEQUENCE [LARGE SCALE GENOMIC DNA]</scope>
    <source>
        <strain evidence="5 6">MKL-02</strain>
    </source>
</reference>
<comment type="caution">
    <text evidence="5">The sequence shown here is derived from an EMBL/GenBank/DDBJ whole genome shotgun (WGS) entry which is preliminary data.</text>
</comment>
<dbReference type="InterPro" id="IPR045886">
    <property type="entry name" value="ThiF/MoeB/HesA"/>
</dbReference>
<proteinExistence type="predicted"/>
<dbReference type="InterPro" id="IPR001763">
    <property type="entry name" value="Rhodanese-like_dom"/>
</dbReference>
<dbReference type="NCBIfam" id="NF004281">
    <property type="entry name" value="PRK05690.1"/>
    <property type="match status" value="1"/>
</dbReference>
<organism evidence="5 6">
    <name type="scientific">Arsenicicoccus cauae</name>
    <dbReference type="NCBI Taxonomy" id="2663847"/>
    <lineage>
        <taxon>Bacteria</taxon>
        <taxon>Bacillati</taxon>
        <taxon>Actinomycetota</taxon>
        <taxon>Actinomycetes</taxon>
        <taxon>Micrococcales</taxon>
        <taxon>Intrasporangiaceae</taxon>
        <taxon>Arsenicicoccus</taxon>
    </lineage>
</organism>
<evidence type="ECO:0000256" key="1">
    <source>
        <dbReference type="ARBA" id="ARBA00022679"/>
    </source>
</evidence>
<evidence type="ECO:0000313" key="5">
    <source>
        <dbReference type="EMBL" id="MTB73358.1"/>
    </source>
</evidence>
<dbReference type="PANTHER" id="PTHR10953:SF102">
    <property type="entry name" value="ADENYLYLTRANSFERASE AND SULFURTRANSFERASE MOCS3"/>
    <property type="match status" value="1"/>
</dbReference>
<sequence>MARPPLVDVGPELSTSQVERYSRHLLLPGVGREGQRRLANARVLVVGAGGLGSPALLYLAAAGVGTLGVVDADVVEESNLQRQIIHRQSDIGRPKVRSAAETVREVNPYVRVVEHELRLDSSNALELLRGYDLVVDGADNFATRYLVDDACALVGIPHVWGSIFRFQGQVSVWWAGEGPCYRCVFPTPPPPGSVPSCAEGGVLGVLCAAVASVQATEAVKLIVGMGEPVLGRLLLHDALSQRWDELHVERNPECPLCGDHPTITELIDYEQFCGLPTQQEDDVHAMLPTVTAPELAQMLRDRPESFRLVDVRGEDERSIVSIPGAEPVPLEEFVSGRAASRFEEGEEVVIHCKVGGRSATALQALIAGGHTNARHLEGGVLAWVREVDPSLPTY</sequence>
<dbReference type="Gene3D" id="3.40.250.10">
    <property type="entry name" value="Rhodanese-like domain"/>
    <property type="match status" value="1"/>
</dbReference>
<dbReference type="CDD" id="cd00757">
    <property type="entry name" value="ThiF_MoeB_HesA_family"/>
    <property type="match status" value="1"/>
</dbReference>
<dbReference type="GO" id="GO:0008146">
    <property type="term" value="F:sulfotransferase activity"/>
    <property type="evidence" value="ECO:0007669"/>
    <property type="project" value="TreeGrafter"/>
</dbReference>
<dbReference type="InterPro" id="IPR035985">
    <property type="entry name" value="Ubiquitin-activating_enz"/>
</dbReference>
<dbReference type="Pfam" id="PF00899">
    <property type="entry name" value="ThiF"/>
    <property type="match status" value="1"/>
</dbReference>
<dbReference type="SMART" id="SM00450">
    <property type="entry name" value="RHOD"/>
    <property type="match status" value="1"/>
</dbReference>
<keyword evidence="2" id="KW-0547">Nucleotide-binding</keyword>
<dbReference type="PROSITE" id="PS50206">
    <property type="entry name" value="RHODANESE_3"/>
    <property type="match status" value="1"/>
</dbReference>
<dbReference type="FunFam" id="3.40.50.720:FF:000033">
    <property type="entry name" value="Adenylyltransferase and sulfurtransferase MOCS3"/>
    <property type="match status" value="1"/>
</dbReference>
<dbReference type="Proteomes" id="UP000431092">
    <property type="component" value="Unassembled WGS sequence"/>
</dbReference>
<dbReference type="GO" id="GO:0005524">
    <property type="term" value="F:ATP binding"/>
    <property type="evidence" value="ECO:0007669"/>
    <property type="project" value="UniProtKB-KW"/>
</dbReference>